<name>A0ABR4CMG0_9HELO</name>
<reference evidence="3 4" key="1">
    <citation type="journal article" date="2024" name="Commun. Biol.">
        <title>Comparative genomic analysis of thermophilic fungi reveals convergent evolutionary adaptations and gene losses.</title>
        <authorList>
            <person name="Steindorff A.S."/>
            <person name="Aguilar-Pontes M.V."/>
            <person name="Robinson A.J."/>
            <person name="Andreopoulos B."/>
            <person name="LaButti K."/>
            <person name="Kuo A."/>
            <person name="Mondo S."/>
            <person name="Riley R."/>
            <person name="Otillar R."/>
            <person name="Haridas S."/>
            <person name="Lipzen A."/>
            <person name="Grimwood J."/>
            <person name="Schmutz J."/>
            <person name="Clum A."/>
            <person name="Reid I.D."/>
            <person name="Moisan M.C."/>
            <person name="Butler G."/>
            <person name="Nguyen T.T.M."/>
            <person name="Dewar K."/>
            <person name="Conant G."/>
            <person name="Drula E."/>
            <person name="Henrissat B."/>
            <person name="Hansel C."/>
            <person name="Singer S."/>
            <person name="Hutchinson M.I."/>
            <person name="de Vries R.P."/>
            <person name="Natvig D.O."/>
            <person name="Powell A.J."/>
            <person name="Tsang A."/>
            <person name="Grigoriev I.V."/>
        </authorList>
    </citation>
    <scope>NUCLEOTIDE SEQUENCE [LARGE SCALE GENOMIC DNA]</scope>
    <source>
        <strain evidence="3 4">CBS 494.80</strain>
    </source>
</reference>
<dbReference type="PANTHER" id="PTHR22761">
    <property type="entry name" value="CHARGED MULTIVESICULAR BODY PROTEIN"/>
    <property type="match status" value="1"/>
</dbReference>
<evidence type="ECO:0000256" key="1">
    <source>
        <dbReference type="SAM" id="Coils"/>
    </source>
</evidence>
<protein>
    <submittedName>
        <fullName evidence="3">Uncharacterized protein</fullName>
    </submittedName>
</protein>
<feature type="region of interest" description="Disordered" evidence="2">
    <location>
        <begin position="393"/>
        <end position="476"/>
    </location>
</feature>
<dbReference type="Gene3D" id="6.10.140.1230">
    <property type="match status" value="1"/>
</dbReference>
<evidence type="ECO:0000313" key="4">
    <source>
        <dbReference type="Proteomes" id="UP001595075"/>
    </source>
</evidence>
<comment type="caution">
    <text evidence="3">The sequence shown here is derived from an EMBL/GenBank/DDBJ whole genome shotgun (WGS) entry which is preliminary data.</text>
</comment>
<gene>
    <name evidence="3" type="ORF">VTL71DRAFT_13422</name>
</gene>
<dbReference type="EMBL" id="JAZHXI010000006">
    <property type="protein sequence ID" value="KAL2070396.1"/>
    <property type="molecule type" value="Genomic_DNA"/>
</dbReference>
<organism evidence="3 4">
    <name type="scientific">Oculimacula yallundae</name>
    <dbReference type="NCBI Taxonomy" id="86028"/>
    <lineage>
        <taxon>Eukaryota</taxon>
        <taxon>Fungi</taxon>
        <taxon>Dikarya</taxon>
        <taxon>Ascomycota</taxon>
        <taxon>Pezizomycotina</taxon>
        <taxon>Leotiomycetes</taxon>
        <taxon>Helotiales</taxon>
        <taxon>Ploettnerulaceae</taxon>
        <taxon>Oculimacula</taxon>
    </lineage>
</organism>
<keyword evidence="1" id="KW-0175">Coiled coil</keyword>
<proteinExistence type="predicted"/>
<accession>A0ABR4CMG0</accession>
<dbReference type="InterPro" id="IPR005024">
    <property type="entry name" value="Snf7_fam"/>
</dbReference>
<dbReference type="Pfam" id="PF03357">
    <property type="entry name" value="Snf7"/>
    <property type="match status" value="1"/>
</dbReference>
<dbReference type="PANTHER" id="PTHR22761:SF18">
    <property type="entry name" value="SORTING PROTEIN SNF7 FAMILY PROTEIN, PUTATIVE (AFU_ORTHOLOGUE AFUA_2G16692)-RELATED"/>
    <property type="match status" value="1"/>
</dbReference>
<evidence type="ECO:0000313" key="3">
    <source>
        <dbReference type="EMBL" id="KAL2070396.1"/>
    </source>
</evidence>
<keyword evidence="4" id="KW-1185">Reference proteome</keyword>
<sequence>MSELLTYLLNNEPQFRKTRLEDLYSDFGKSRSINPDGYHANITAWLSALSHATLAGHMPSPSATPDLLSITISNDLLLALETREWGRPSALGTVVREGVKARSWIDVKEFEEARESVYKKGWGVTVPSVGDVLGWGLRQLGFGGGEEKLGRGRVVVMENLEGVGKEVVKRIEGVRGRVERIFSREAFREAYGDVAGTENRLTESDMEILLRFLARDKCVLAYDGEIVKLKASNQKMPSPITVEDTTIASLKTLIKDLEIQTEVLTKKVDELAATAKEAVVRKNRVSALAALRSKKLAETTLTKRHATLAQLEEVFSKIEQAADQVELVGVMEASTRVLTGLNKEVGGVERVDDVVDQLREQMSQVDEVGNVIAEAGQGDDAVDEGEVDDELEAMEREEREKREEKERLEREEKEKREAAETKRKLDALEETERQTKEAAAAKKQDEDANKAEEVSMEKEIEGELERLSLDADKVLA</sequence>
<dbReference type="Proteomes" id="UP001595075">
    <property type="component" value="Unassembled WGS sequence"/>
</dbReference>
<feature type="coiled-coil region" evidence="1">
    <location>
        <begin position="247"/>
        <end position="274"/>
    </location>
</feature>
<evidence type="ECO:0000256" key="2">
    <source>
        <dbReference type="SAM" id="MobiDB-lite"/>
    </source>
</evidence>